<dbReference type="InterPro" id="IPR023404">
    <property type="entry name" value="rSAM_horseshoe"/>
</dbReference>
<dbReference type="PROSITE" id="PS01278">
    <property type="entry name" value="MTTASE_RADICAL"/>
    <property type="match status" value="1"/>
</dbReference>
<dbReference type="Proteomes" id="UP000192907">
    <property type="component" value="Unassembled WGS sequence"/>
</dbReference>
<sequence>MDATASQNRKVHLISLGCARNRVDSEVMLGTLMEQDWTVTQDADDADAVIINTCGFIGPAKEESVNTILEASQLKEKNPNMKVVVAGCLTQRYKTKLVDGLPEVDLFVGTDEFPKIGDFLSQDLPQGTINAKRTHYLYDGSLPKQNTLSRWSAYVKVAEGCQHNCAFCIIPAIRGELRSRPIPNVMKEVEKLAAEGVQEINLIAQDLAAYGRDWGSSDLLDLLKQMVEVEGIRWIRLLYVYPENISDEFVEFLANNDKIVKYLDIPVQHASNGMLRSMNREVTKEEIASTVAKLRRAIPEIAIRTSVMVGFPGETDEDFQELKAFVKEQRFDHLGCFSYSQEEGTVAGRMKNQIDEDLKAQRQAEIMEVQKDISAENLEKYVGTYQDVLVVGTSEETDLLMEGRLSTQAPEVDGIVYINDGDVKVGEIQRVYITESHDYDLVGKVVPLS</sequence>
<evidence type="ECO:0000259" key="10">
    <source>
        <dbReference type="PROSITE" id="PS50926"/>
    </source>
</evidence>
<dbReference type="InterPro" id="IPR002792">
    <property type="entry name" value="TRAM_dom"/>
</dbReference>
<dbReference type="InterPro" id="IPR038135">
    <property type="entry name" value="Methylthiotransferase_N_sf"/>
</dbReference>
<evidence type="ECO:0000256" key="5">
    <source>
        <dbReference type="ARBA" id="ARBA00022691"/>
    </source>
</evidence>
<dbReference type="Pfam" id="PF04055">
    <property type="entry name" value="Radical_SAM"/>
    <property type="match status" value="1"/>
</dbReference>
<evidence type="ECO:0000313" key="14">
    <source>
        <dbReference type="Proteomes" id="UP000192907"/>
    </source>
</evidence>
<evidence type="ECO:0000259" key="11">
    <source>
        <dbReference type="PROSITE" id="PS51449"/>
    </source>
</evidence>
<protein>
    <recommendedName>
        <fullName evidence="9">Ribosomal protein uS12 methylthiotransferase RimO</fullName>
        <shortName evidence="9">uS12 MTTase</shortName>
        <shortName evidence="9">uS12 methylthiotransferase</shortName>
        <ecNumber evidence="9">2.8.4.4</ecNumber>
    </recommendedName>
    <alternativeName>
        <fullName evidence="9">Ribosomal protein uS12 (aspartate-C(3))-methylthiotransferase</fullName>
    </alternativeName>
    <alternativeName>
        <fullName evidence="9">Ribosome maturation factor RimO</fullName>
    </alternativeName>
</protein>
<dbReference type="SFLD" id="SFLDF00274">
    <property type="entry name" value="ribosomal_protein_S12_methylth"/>
    <property type="match status" value="1"/>
</dbReference>
<dbReference type="Pfam" id="PF18693">
    <property type="entry name" value="TRAM_2"/>
    <property type="match status" value="1"/>
</dbReference>
<evidence type="ECO:0000256" key="1">
    <source>
        <dbReference type="ARBA" id="ARBA00003234"/>
    </source>
</evidence>
<dbReference type="RefSeq" id="WP_132314831.1">
    <property type="nucleotide sequence ID" value="NZ_FWZT01000001.1"/>
</dbReference>
<proteinExistence type="inferred from homology"/>
<keyword evidence="8 9" id="KW-0411">Iron-sulfur</keyword>
<dbReference type="GO" id="GO:0035599">
    <property type="term" value="F:aspartic acid methylthiotransferase activity"/>
    <property type="evidence" value="ECO:0007669"/>
    <property type="project" value="TreeGrafter"/>
</dbReference>
<dbReference type="EMBL" id="FWZT01000001">
    <property type="protein sequence ID" value="SME87805.1"/>
    <property type="molecule type" value="Genomic_DNA"/>
</dbReference>
<evidence type="ECO:0000256" key="9">
    <source>
        <dbReference type="HAMAP-Rule" id="MF_01865"/>
    </source>
</evidence>
<comment type="subcellular location">
    <subcellularLocation>
        <location evidence="9">Cytoplasm</location>
    </subcellularLocation>
</comment>
<dbReference type="GO" id="GO:0103039">
    <property type="term" value="F:protein methylthiotransferase activity"/>
    <property type="evidence" value="ECO:0007669"/>
    <property type="project" value="UniProtKB-EC"/>
</dbReference>
<keyword evidence="3 9" id="KW-0963">Cytoplasm</keyword>
<dbReference type="InterPro" id="IPR013848">
    <property type="entry name" value="Methylthiotransferase_N"/>
</dbReference>
<feature type="binding site" evidence="9">
    <location>
        <position position="88"/>
    </location>
    <ligand>
        <name>[4Fe-4S] cluster</name>
        <dbReference type="ChEBI" id="CHEBI:49883"/>
        <label>1</label>
    </ligand>
</feature>
<dbReference type="InterPro" id="IPR058240">
    <property type="entry name" value="rSAM_sf"/>
</dbReference>
<dbReference type="GO" id="GO:0005840">
    <property type="term" value="C:ribosome"/>
    <property type="evidence" value="ECO:0007669"/>
    <property type="project" value="UniProtKB-KW"/>
</dbReference>
<dbReference type="InterPro" id="IPR005840">
    <property type="entry name" value="Ribosomal_uS12_MeSTrfase_RimO"/>
</dbReference>
<accession>A0A1Y6B6D0</accession>
<name>A0A1Y6B6D0_9BACT</name>
<keyword evidence="2 9" id="KW-0004">4Fe-4S</keyword>
<dbReference type="PANTHER" id="PTHR43837:SF1">
    <property type="entry name" value="RIBOSOMAL PROTEIN US12 METHYLTHIOTRANSFERASE RIMO"/>
    <property type="match status" value="1"/>
</dbReference>
<dbReference type="InterPro" id="IPR005839">
    <property type="entry name" value="Methylthiotransferase"/>
</dbReference>
<dbReference type="STRING" id="1513793.SAMN06296036_10128"/>
<reference evidence="14" key="1">
    <citation type="submission" date="2017-04" db="EMBL/GenBank/DDBJ databases">
        <authorList>
            <person name="Varghese N."/>
            <person name="Submissions S."/>
        </authorList>
    </citation>
    <scope>NUCLEOTIDE SEQUENCE [LARGE SCALE GENOMIC DNA]</scope>
    <source>
        <strain evidence="14">RKEM611</strain>
    </source>
</reference>
<dbReference type="Pfam" id="PF00919">
    <property type="entry name" value="UPF0004"/>
    <property type="match status" value="1"/>
</dbReference>
<gene>
    <name evidence="9" type="primary">rimO</name>
    <name evidence="13" type="ORF">SAMN06296036_10128</name>
</gene>
<dbReference type="SFLD" id="SFLDG01061">
    <property type="entry name" value="methylthiotransferase"/>
    <property type="match status" value="1"/>
</dbReference>
<dbReference type="InterPro" id="IPR012340">
    <property type="entry name" value="NA-bd_OB-fold"/>
</dbReference>
<dbReference type="SFLD" id="SFLDG01082">
    <property type="entry name" value="B12-binding_domain_containing"/>
    <property type="match status" value="1"/>
</dbReference>
<keyword evidence="7 9" id="KW-0408">Iron</keyword>
<organism evidence="13 14">
    <name type="scientific">Pseudobacteriovorax antillogorgiicola</name>
    <dbReference type="NCBI Taxonomy" id="1513793"/>
    <lineage>
        <taxon>Bacteria</taxon>
        <taxon>Pseudomonadati</taxon>
        <taxon>Bdellovibrionota</taxon>
        <taxon>Oligoflexia</taxon>
        <taxon>Oligoflexales</taxon>
        <taxon>Pseudobacteriovoracaceae</taxon>
        <taxon>Pseudobacteriovorax</taxon>
    </lineage>
</organism>
<dbReference type="SFLD" id="SFLDS00029">
    <property type="entry name" value="Radical_SAM"/>
    <property type="match status" value="1"/>
</dbReference>
<keyword evidence="14" id="KW-1185">Reference proteome</keyword>
<dbReference type="GO" id="GO:0005829">
    <property type="term" value="C:cytosol"/>
    <property type="evidence" value="ECO:0007669"/>
    <property type="project" value="TreeGrafter"/>
</dbReference>
<evidence type="ECO:0000256" key="4">
    <source>
        <dbReference type="ARBA" id="ARBA00022679"/>
    </source>
</evidence>
<evidence type="ECO:0000259" key="12">
    <source>
        <dbReference type="PROSITE" id="PS51918"/>
    </source>
</evidence>
<feature type="domain" description="TRAM" evidence="10">
    <location>
        <begin position="379"/>
        <end position="447"/>
    </location>
</feature>
<dbReference type="InterPro" id="IPR006638">
    <property type="entry name" value="Elp3/MiaA/NifB-like_rSAM"/>
</dbReference>
<dbReference type="SMART" id="SM00729">
    <property type="entry name" value="Elp3"/>
    <property type="match status" value="1"/>
</dbReference>
<feature type="binding site" evidence="9">
    <location>
        <position position="165"/>
    </location>
    <ligand>
        <name>[4Fe-4S] cluster</name>
        <dbReference type="ChEBI" id="CHEBI:49883"/>
        <label>2</label>
        <note>4Fe-4S-S-AdoMet</note>
    </ligand>
</feature>
<feature type="domain" description="MTTase N-terminal" evidence="11">
    <location>
        <begin position="9"/>
        <end position="125"/>
    </location>
</feature>
<keyword evidence="6 9" id="KW-0479">Metal-binding</keyword>
<feature type="binding site" evidence="9">
    <location>
        <position position="161"/>
    </location>
    <ligand>
        <name>[4Fe-4S] cluster</name>
        <dbReference type="ChEBI" id="CHEBI:49883"/>
        <label>2</label>
        <note>4Fe-4S-S-AdoMet</note>
    </ligand>
</feature>
<dbReference type="HAMAP" id="MF_01865">
    <property type="entry name" value="MTTase_RimO"/>
    <property type="match status" value="1"/>
</dbReference>
<evidence type="ECO:0000256" key="3">
    <source>
        <dbReference type="ARBA" id="ARBA00022490"/>
    </source>
</evidence>
<keyword evidence="4 9" id="KW-0808">Transferase</keyword>
<comment type="function">
    <text evidence="1">Catalyzes the methylthiolation of N6-(dimethylallyl)adenosine (i(6)A), leading to the formation of 2-methylthio-N6-(dimethylallyl)adenosine (ms(2)i(6)A) at position 37 in tRNAs that read codons beginning with uridine.</text>
</comment>
<dbReference type="PROSITE" id="PS50926">
    <property type="entry name" value="TRAM"/>
    <property type="match status" value="1"/>
</dbReference>
<dbReference type="GO" id="GO:0046872">
    <property type="term" value="F:metal ion binding"/>
    <property type="evidence" value="ECO:0007669"/>
    <property type="project" value="UniProtKB-KW"/>
</dbReference>
<dbReference type="PANTHER" id="PTHR43837">
    <property type="entry name" value="RIBOSOMAL PROTEIN S12 METHYLTHIOTRANSFERASE RIMO"/>
    <property type="match status" value="1"/>
</dbReference>
<evidence type="ECO:0000256" key="7">
    <source>
        <dbReference type="ARBA" id="ARBA00023004"/>
    </source>
</evidence>
<evidence type="ECO:0000256" key="6">
    <source>
        <dbReference type="ARBA" id="ARBA00022723"/>
    </source>
</evidence>
<dbReference type="FunFam" id="3.80.30.20:FF:000001">
    <property type="entry name" value="tRNA-2-methylthio-N(6)-dimethylallyladenosine synthase 2"/>
    <property type="match status" value="1"/>
</dbReference>
<dbReference type="PROSITE" id="PS51449">
    <property type="entry name" value="MTTASE_N"/>
    <property type="match status" value="1"/>
</dbReference>
<keyword evidence="13" id="KW-0687">Ribonucleoprotein</keyword>
<dbReference type="EC" id="2.8.4.4" evidence="9"/>
<keyword evidence="13" id="KW-0689">Ribosomal protein</keyword>
<dbReference type="Gene3D" id="3.80.30.20">
    <property type="entry name" value="tm_1862 like domain"/>
    <property type="match status" value="1"/>
</dbReference>
<dbReference type="PROSITE" id="PS51918">
    <property type="entry name" value="RADICAL_SAM"/>
    <property type="match status" value="1"/>
</dbReference>
<feature type="binding site" evidence="9">
    <location>
        <position position="18"/>
    </location>
    <ligand>
        <name>[4Fe-4S] cluster</name>
        <dbReference type="ChEBI" id="CHEBI:49883"/>
        <label>1</label>
    </ligand>
</feature>
<dbReference type="CDD" id="cd01335">
    <property type="entry name" value="Radical_SAM"/>
    <property type="match status" value="1"/>
</dbReference>
<keyword evidence="5 9" id="KW-0949">S-adenosyl-L-methionine</keyword>
<comment type="function">
    <text evidence="9">Catalyzes the methylthiolation of an aspartic acid residue of ribosomal protein uS12.</text>
</comment>
<dbReference type="Gene3D" id="3.40.50.12160">
    <property type="entry name" value="Methylthiotransferase, N-terminal domain"/>
    <property type="match status" value="1"/>
</dbReference>
<dbReference type="Gene3D" id="2.40.50.140">
    <property type="entry name" value="Nucleic acid-binding proteins"/>
    <property type="match status" value="1"/>
</dbReference>
<feature type="binding site" evidence="9">
    <location>
        <position position="168"/>
    </location>
    <ligand>
        <name>[4Fe-4S] cluster</name>
        <dbReference type="ChEBI" id="CHEBI:49883"/>
        <label>2</label>
        <note>4Fe-4S-S-AdoMet</note>
    </ligand>
</feature>
<evidence type="ECO:0000313" key="13">
    <source>
        <dbReference type="EMBL" id="SME87805.1"/>
    </source>
</evidence>
<evidence type="ECO:0000256" key="2">
    <source>
        <dbReference type="ARBA" id="ARBA00022485"/>
    </source>
</evidence>
<dbReference type="NCBIfam" id="TIGR01125">
    <property type="entry name" value="30S ribosomal protein S12 methylthiotransferase RimO"/>
    <property type="match status" value="1"/>
</dbReference>
<feature type="domain" description="Radical SAM core" evidence="12">
    <location>
        <begin position="147"/>
        <end position="376"/>
    </location>
</feature>
<dbReference type="OrthoDB" id="5288412at2"/>
<comment type="similarity">
    <text evidence="9">Belongs to the methylthiotransferase family. RimO subfamily.</text>
</comment>
<comment type="catalytic activity">
    <reaction evidence="9">
        <text>L-aspartate(89)-[ribosomal protein uS12]-hydrogen + (sulfur carrier)-SH + AH2 + 2 S-adenosyl-L-methionine = 3-methylsulfanyl-L-aspartate(89)-[ribosomal protein uS12]-hydrogen + (sulfur carrier)-H + 5'-deoxyadenosine + L-methionine + A + S-adenosyl-L-homocysteine + 2 H(+)</text>
        <dbReference type="Rhea" id="RHEA:37087"/>
        <dbReference type="Rhea" id="RHEA-COMP:10460"/>
        <dbReference type="Rhea" id="RHEA-COMP:10461"/>
        <dbReference type="Rhea" id="RHEA-COMP:14737"/>
        <dbReference type="Rhea" id="RHEA-COMP:14739"/>
        <dbReference type="ChEBI" id="CHEBI:13193"/>
        <dbReference type="ChEBI" id="CHEBI:15378"/>
        <dbReference type="ChEBI" id="CHEBI:17319"/>
        <dbReference type="ChEBI" id="CHEBI:17499"/>
        <dbReference type="ChEBI" id="CHEBI:29917"/>
        <dbReference type="ChEBI" id="CHEBI:29961"/>
        <dbReference type="ChEBI" id="CHEBI:57844"/>
        <dbReference type="ChEBI" id="CHEBI:57856"/>
        <dbReference type="ChEBI" id="CHEBI:59789"/>
        <dbReference type="ChEBI" id="CHEBI:64428"/>
        <dbReference type="ChEBI" id="CHEBI:73599"/>
        <dbReference type="EC" id="2.8.4.4"/>
    </reaction>
</comment>
<dbReference type="FunFam" id="3.40.50.12160:FF:000003">
    <property type="entry name" value="CDK5 regulatory subunit-associated protein 1"/>
    <property type="match status" value="1"/>
</dbReference>
<feature type="binding site" evidence="9">
    <location>
        <position position="54"/>
    </location>
    <ligand>
        <name>[4Fe-4S] cluster</name>
        <dbReference type="ChEBI" id="CHEBI:49883"/>
        <label>1</label>
    </ligand>
</feature>
<dbReference type="SUPFAM" id="SSF102114">
    <property type="entry name" value="Radical SAM enzymes"/>
    <property type="match status" value="1"/>
</dbReference>
<dbReference type="GO" id="GO:0006400">
    <property type="term" value="P:tRNA modification"/>
    <property type="evidence" value="ECO:0007669"/>
    <property type="project" value="InterPro"/>
</dbReference>
<dbReference type="NCBIfam" id="TIGR00089">
    <property type="entry name" value="MiaB/RimO family radical SAM methylthiotransferase"/>
    <property type="match status" value="1"/>
</dbReference>
<dbReference type="InterPro" id="IPR020612">
    <property type="entry name" value="Methylthiotransferase_CS"/>
</dbReference>
<dbReference type="GO" id="GO:0051539">
    <property type="term" value="F:4 iron, 4 sulfur cluster binding"/>
    <property type="evidence" value="ECO:0007669"/>
    <property type="project" value="UniProtKB-UniRule"/>
</dbReference>
<dbReference type="InterPro" id="IPR007197">
    <property type="entry name" value="rSAM"/>
</dbReference>
<evidence type="ECO:0000256" key="8">
    <source>
        <dbReference type="ARBA" id="ARBA00023014"/>
    </source>
</evidence>
<comment type="cofactor">
    <cofactor evidence="9">
        <name>[4Fe-4S] cluster</name>
        <dbReference type="ChEBI" id="CHEBI:49883"/>
    </cofactor>
    <text evidence="9">Binds 2 [4Fe-4S] clusters. One cluster is coordinated with 3 cysteines and an exchangeable S-adenosyl-L-methionine.</text>
</comment>
<dbReference type="AlphaFoldDB" id="A0A1Y6B6D0"/>